<evidence type="ECO:0000313" key="2">
    <source>
        <dbReference type="EMBL" id="KAK0162769.1"/>
    </source>
</evidence>
<keyword evidence="3" id="KW-1185">Reference proteome</keyword>
<dbReference type="SUPFAM" id="SSF55658">
    <property type="entry name" value="L9 N-domain-like"/>
    <property type="match status" value="1"/>
</dbReference>
<dbReference type="InterPro" id="IPR037056">
    <property type="entry name" value="RNase_H1_N_sf"/>
</dbReference>
<reference evidence="2" key="2">
    <citation type="submission" date="2023-03" db="EMBL/GenBank/DDBJ databases">
        <authorList>
            <person name="Inwood S.N."/>
            <person name="Skelly J.G."/>
            <person name="Guhlin J."/>
            <person name="Harrop T.W.R."/>
            <person name="Goldson S.G."/>
            <person name="Dearden P.K."/>
        </authorList>
    </citation>
    <scope>NUCLEOTIDE SEQUENCE</scope>
    <source>
        <strain evidence="2">Lincoln</strain>
        <tissue evidence="2">Whole body</tissue>
    </source>
</reference>
<evidence type="ECO:0000313" key="3">
    <source>
        <dbReference type="Proteomes" id="UP001168972"/>
    </source>
</evidence>
<feature type="domain" description="Ribonuclease H1 N-terminal" evidence="1">
    <location>
        <begin position="71"/>
        <end position="112"/>
    </location>
</feature>
<comment type="caution">
    <text evidence="2">The sequence shown here is derived from an EMBL/GenBank/DDBJ whole genome shotgun (WGS) entry which is preliminary data.</text>
</comment>
<dbReference type="Pfam" id="PF01693">
    <property type="entry name" value="Cauli_VI"/>
    <property type="match status" value="2"/>
</dbReference>
<proteinExistence type="predicted"/>
<evidence type="ECO:0000259" key="1">
    <source>
        <dbReference type="Pfam" id="PF01693"/>
    </source>
</evidence>
<dbReference type="EMBL" id="JAQQBR010001833">
    <property type="protein sequence ID" value="KAK0162769.1"/>
    <property type="molecule type" value="Genomic_DNA"/>
</dbReference>
<feature type="domain" description="Ribonuclease H1 N-terminal" evidence="1">
    <location>
        <begin position="2"/>
        <end position="45"/>
    </location>
</feature>
<name>A0AA39F4I9_MICHY</name>
<gene>
    <name evidence="2" type="ORF">PV327_006518</name>
</gene>
<accession>A0AA39F4I9</accession>
<reference evidence="2" key="1">
    <citation type="journal article" date="2023" name="bioRxiv">
        <title>Scaffold-level genome assemblies of two parasitoid biocontrol wasps reveal the parthenogenesis mechanism and an associated novel virus.</title>
        <authorList>
            <person name="Inwood S."/>
            <person name="Skelly J."/>
            <person name="Guhlin J."/>
            <person name="Harrop T."/>
            <person name="Goldson S."/>
            <person name="Dearden P."/>
        </authorList>
    </citation>
    <scope>NUCLEOTIDE SEQUENCE</scope>
    <source>
        <strain evidence="2">Lincoln</strain>
        <tissue evidence="2">Whole body</tissue>
    </source>
</reference>
<dbReference type="AlphaFoldDB" id="A0AA39F4I9"/>
<dbReference type="InterPro" id="IPR011320">
    <property type="entry name" value="RNase_H1_N"/>
</dbReference>
<dbReference type="Proteomes" id="UP001168972">
    <property type="component" value="Unassembled WGS sequence"/>
</dbReference>
<sequence length="133" mass="15841">MPYYAVAKGYNPGIYRQWEECANQVRGYSGNDFRKRFCYADAERFLSRKSIVYSHDCGYYGDFRNTTPYVYYAIAGGESPGIYHVPWYKCKHLVHGKVKLRKYYCLADAKYFMKRQHIKNYCEVSDDSDDEYF</sequence>
<protein>
    <recommendedName>
        <fullName evidence="1">Ribonuclease H1 N-terminal domain-containing protein</fullName>
    </recommendedName>
</protein>
<dbReference type="Gene3D" id="3.40.970.10">
    <property type="entry name" value="Ribonuclease H1, N-terminal domain"/>
    <property type="match status" value="2"/>
</dbReference>
<dbReference type="InterPro" id="IPR009027">
    <property type="entry name" value="Ribosomal_bL9/RNase_H1_N"/>
</dbReference>
<organism evidence="2 3">
    <name type="scientific">Microctonus hyperodae</name>
    <name type="common">Parasitoid wasp</name>
    <dbReference type="NCBI Taxonomy" id="165561"/>
    <lineage>
        <taxon>Eukaryota</taxon>
        <taxon>Metazoa</taxon>
        <taxon>Ecdysozoa</taxon>
        <taxon>Arthropoda</taxon>
        <taxon>Hexapoda</taxon>
        <taxon>Insecta</taxon>
        <taxon>Pterygota</taxon>
        <taxon>Neoptera</taxon>
        <taxon>Endopterygota</taxon>
        <taxon>Hymenoptera</taxon>
        <taxon>Apocrita</taxon>
        <taxon>Ichneumonoidea</taxon>
        <taxon>Braconidae</taxon>
        <taxon>Euphorinae</taxon>
        <taxon>Microctonus</taxon>
    </lineage>
</organism>